<organism evidence="2 3">
    <name type="scientific">Cyanobium gracile UHCC 0281</name>
    <dbReference type="NCBI Taxonomy" id="3110309"/>
    <lineage>
        <taxon>Bacteria</taxon>
        <taxon>Bacillati</taxon>
        <taxon>Cyanobacteriota</taxon>
        <taxon>Cyanophyceae</taxon>
        <taxon>Synechococcales</taxon>
        <taxon>Prochlorococcaceae</taxon>
        <taxon>Cyanobium</taxon>
    </lineage>
</organism>
<gene>
    <name evidence="2" type="ORF">VB739_08995</name>
</gene>
<proteinExistence type="predicted"/>
<name>A0ABU5SWG9_9CYAN</name>
<dbReference type="InterPro" id="IPR001296">
    <property type="entry name" value="Glyco_trans_1"/>
</dbReference>
<dbReference type="Pfam" id="PF00534">
    <property type="entry name" value="Glycos_transf_1"/>
    <property type="match status" value="1"/>
</dbReference>
<evidence type="ECO:0000313" key="3">
    <source>
        <dbReference type="Proteomes" id="UP001302329"/>
    </source>
</evidence>
<sequence>MKIAYCDHSYHQKTRSTLFLPNLLASKGHTVDYFWDSGWEGGAPVQFSQLEAHDAIVIFQAIPQGLPNCVAKHHPNVTFIPMLDQFGIAKGPLFDLNRLWGPFHGSKVLSFSSAVHAIATSNGIASMHCKYMPAKAGSRSNVHRHRTTDNLHAFFWARRPSEISIEMVGQLLGDHQAELNLHVHLSADPGEVETTEQDVRDAFPDCQSLTISHWLESKEEVMQIIRDCDVYIAPRLEEGIGQSFLEALSAGICVVAPNNGTMNEYLVDGVNGMLYDPASPKPLIFTDIARIRENADRTAERLRMNWECDQEGVLGFILKLSSECYGEQHIYHGIQKDKSGAVPFRLKRDLKRIVRKLRG</sequence>
<protein>
    <submittedName>
        <fullName evidence="2">Glycosyltransferase family 4 protein</fullName>
    </submittedName>
</protein>
<accession>A0ABU5SWG9</accession>
<evidence type="ECO:0000259" key="1">
    <source>
        <dbReference type="Pfam" id="PF00534"/>
    </source>
</evidence>
<dbReference type="Gene3D" id="3.40.50.2000">
    <property type="entry name" value="Glycogen Phosphorylase B"/>
    <property type="match status" value="1"/>
</dbReference>
<feature type="domain" description="Glycosyl transferase family 1" evidence="1">
    <location>
        <begin position="217"/>
        <end position="282"/>
    </location>
</feature>
<evidence type="ECO:0000313" key="2">
    <source>
        <dbReference type="EMBL" id="MEA5442685.1"/>
    </source>
</evidence>
<keyword evidence="3" id="KW-1185">Reference proteome</keyword>
<comment type="caution">
    <text evidence="2">The sequence shown here is derived from an EMBL/GenBank/DDBJ whole genome shotgun (WGS) entry which is preliminary data.</text>
</comment>
<dbReference type="EMBL" id="JAYGHY010000024">
    <property type="protein sequence ID" value="MEA5442685.1"/>
    <property type="molecule type" value="Genomic_DNA"/>
</dbReference>
<dbReference type="RefSeq" id="WP_323356734.1">
    <property type="nucleotide sequence ID" value="NZ_JAYGHY010000024.1"/>
</dbReference>
<reference evidence="2 3" key="1">
    <citation type="submission" date="2023-12" db="EMBL/GenBank/DDBJ databases">
        <title>Baltic Sea Cyanobacteria.</title>
        <authorList>
            <person name="Delbaje E."/>
            <person name="Fewer D.P."/>
            <person name="Shishido T.K."/>
        </authorList>
    </citation>
    <scope>NUCLEOTIDE SEQUENCE [LARGE SCALE GENOMIC DNA]</scope>
    <source>
        <strain evidence="2 3">UHCC 0281</strain>
    </source>
</reference>
<dbReference type="Proteomes" id="UP001302329">
    <property type="component" value="Unassembled WGS sequence"/>
</dbReference>
<dbReference type="SUPFAM" id="SSF53756">
    <property type="entry name" value="UDP-Glycosyltransferase/glycogen phosphorylase"/>
    <property type="match status" value="1"/>
</dbReference>